<reference evidence="1 2" key="1">
    <citation type="journal article" date="2015" name="PLoS Negl. Trop. Dis.">
        <title>Distribution of Plasmids in Distinct Leptospira Pathogenic Species.</title>
        <authorList>
            <person name="Wang Y."/>
            <person name="Zhuang X."/>
            <person name="Zhong Y."/>
            <person name="Zhang C."/>
            <person name="Zhang Y."/>
            <person name="Zeng L."/>
            <person name="Zhu Y."/>
            <person name="He P."/>
            <person name="Dong K."/>
            <person name="Pal U."/>
            <person name="Guo X."/>
            <person name="Qin J."/>
        </authorList>
    </citation>
    <scope>NUCLEOTIDE SEQUENCE [LARGE SCALE GENOMIC DNA]</scope>
    <source>
        <strain evidence="1 2">56604</strain>
    </source>
</reference>
<evidence type="ECO:0000313" key="2">
    <source>
        <dbReference type="Proteomes" id="UP000058857"/>
    </source>
</evidence>
<protein>
    <submittedName>
        <fullName evidence="1">Uncharacterized protein</fullName>
    </submittedName>
</protein>
<evidence type="ECO:0000313" key="1">
    <source>
        <dbReference type="EMBL" id="ALO27752.1"/>
    </source>
</evidence>
<organism evidence="1">
    <name type="scientific">Leptospira borgpetersenii serovar Ballum</name>
    <dbReference type="NCBI Taxonomy" id="280505"/>
    <lineage>
        <taxon>Bacteria</taxon>
        <taxon>Pseudomonadati</taxon>
        <taxon>Spirochaetota</taxon>
        <taxon>Spirochaetia</taxon>
        <taxon>Leptospirales</taxon>
        <taxon>Leptospiraceae</taxon>
        <taxon>Leptospira</taxon>
    </lineage>
</organism>
<dbReference type="AlphaFoldDB" id="A0A0S2IVV1"/>
<dbReference type="Proteomes" id="UP000058857">
    <property type="component" value="Chromosome 1"/>
</dbReference>
<sequence>MELGNFRLYGSFRETRKQSRVVFWKEFLKSRGILVRNGVYLLILKDQEERFLVNFDSSPLQKFWKKI</sequence>
<name>A0A0S2IVV1_LEPBO</name>
<accession>A0A0S2IVV1</accession>
<proteinExistence type="predicted"/>
<dbReference type="EMBL" id="CP012029">
    <property type="protein sequence ID" value="ALO27752.1"/>
    <property type="molecule type" value="Genomic_DNA"/>
</dbReference>
<gene>
    <name evidence="1" type="ORF">LBBP_03563</name>
</gene>